<dbReference type="InterPro" id="IPR058313">
    <property type="entry name" value="DUF8000"/>
</dbReference>
<dbReference type="OrthoDB" id="293379at2157"/>
<keyword evidence="1" id="KW-0812">Transmembrane</keyword>
<accession>A0A1I6I017</accession>
<keyword evidence="1" id="KW-1133">Transmembrane helix</keyword>
<keyword evidence="3" id="KW-1185">Reference proteome</keyword>
<protein>
    <submittedName>
        <fullName evidence="2">Uncharacterized protein</fullName>
    </submittedName>
</protein>
<reference evidence="3" key="1">
    <citation type="submission" date="2016-10" db="EMBL/GenBank/DDBJ databases">
        <authorList>
            <person name="Varghese N."/>
            <person name="Submissions S."/>
        </authorList>
    </citation>
    <scope>NUCLEOTIDE SEQUENCE [LARGE SCALE GENOMIC DNA]</scope>
    <source>
        <strain evidence="3">CGMCC 1.7736</strain>
    </source>
</reference>
<feature type="transmembrane region" description="Helical" evidence="1">
    <location>
        <begin position="38"/>
        <end position="59"/>
    </location>
</feature>
<keyword evidence="1" id="KW-0472">Membrane</keyword>
<feature type="transmembrane region" description="Helical" evidence="1">
    <location>
        <begin position="12"/>
        <end position="32"/>
    </location>
</feature>
<gene>
    <name evidence="2" type="ORF">SAMN04487947_2701</name>
</gene>
<dbReference type="Proteomes" id="UP000198531">
    <property type="component" value="Unassembled WGS sequence"/>
</dbReference>
<sequence>MERTVDLSGDSLARFLYASQLAALLLVVFFVAVPVDGVAGVAVAVLFASLSAAAAVGLWRTVRDREGGEHLGTVDDITYDPFADPGQAARDRWEKAVRRLPDGDDERD</sequence>
<evidence type="ECO:0000256" key="1">
    <source>
        <dbReference type="SAM" id="Phobius"/>
    </source>
</evidence>
<dbReference type="STRING" id="553469.SAMN04487947_2701"/>
<dbReference type="EMBL" id="FOYT01000002">
    <property type="protein sequence ID" value="SFR60043.1"/>
    <property type="molecule type" value="Genomic_DNA"/>
</dbReference>
<proteinExistence type="predicted"/>
<organism evidence="2 3">
    <name type="scientific">Halogeometricum rufum</name>
    <dbReference type="NCBI Taxonomy" id="553469"/>
    <lineage>
        <taxon>Archaea</taxon>
        <taxon>Methanobacteriati</taxon>
        <taxon>Methanobacteriota</taxon>
        <taxon>Stenosarchaea group</taxon>
        <taxon>Halobacteria</taxon>
        <taxon>Halobacteriales</taxon>
        <taxon>Haloferacaceae</taxon>
        <taxon>Halogeometricum</taxon>
    </lineage>
</organism>
<name>A0A1I6I017_9EURY</name>
<evidence type="ECO:0000313" key="2">
    <source>
        <dbReference type="EMBL" id="SFR60043.1"/>
    </source>
</evidence>
<dbReference type="AlphaFoldDB" id="A0A1I6I017"/>
<dbReference type="RefSeq" id="WP_089809237.1">
    <property type="nucleotide sequence ID" value="NZ_FOYT01000002.1"/>
</dbReference>
<evidence type="ECO:0000313" key="3">
    <source>
        <dbReference type="Proteomes" id="UP000198531"/>
    </source>
</evidence>
<dbReference type="Pfam" id="PF26007">
    <property type="entry name" value="DUF8000"/>
    <property type="match status" value="1"/>
</dbReference>